<dbReference type="OrthoDB" id="4154357at2759"/>
<evidence type="ECO:0008006" key="4">
    <source>
        <dbReference type="Google" id="ProtNLM"/>
    </source>
</evidence>
<reference evidence="2 3" key="1">
    <citation type="submission" date="2016-04" db="EMBL/GenBank/DDBJ databases">
        <title>Draft genome of Fonsecaea erecta CBS 125763.</title>
        <authorList>
            <person name="Weiss V.A."/>
            <person name="Vicente V.A."/>
            <person name="Raittz R.T."/>
            <person name="Moreno L.F."/>
            <person name="De Souza E.M."/>
            <person name="Pedrosa F.O."/>
            <person name="Steffens M.B."/>
            <person name="Faoro H."/>
            <person name="Tadra-Sfeir M.Z."/>
            <person name="Najafzadeh M.J."/>
            <person name="Felipe M.S."/>
            <person name="Teixeira M."/>
            <person name="Sun J."/>
            <person name="Xi L."/>
            <person name="Gomes R."/>
            <person name="De Azevedo C.M."/>
            <person name="Salgado C.G."/>
            <person name="Da Silva M.B."/>
            <person name="Nascimento M.F."/>
            <person name="Queiroz-Telles F."/>
            <person name="Attili D.S."/>
            <person name="Gorbushina A."/>
        </authorList>
    </citation>
    <scope>NUCLEOTIDE SEQUENCE [LARGE SCALE GENOMIC DNA]</scope>
    <source>
        <strain evidence="2 3">CBS 125763</strain>
    </source>
</reference>
<dbReference type="GeneID" id="30007852"/>
<keyword evidence="3" id="KW-1185">Reference proteome</keyword>
<dbReference type="InterPro" id="IPR036696">
    <property type="entry name" value="YdfO-like_sf"/>
</dbReference>
<name>A0A178ZNU7_9EURO</name>
<gene>
    <name evidence="2" type="ORF">AYL99_03683</name>
</gene>
<proteinExistence type="predicted"/>
<evidence type="ECO:0000313" key="3">
    <source>
        <dbReference type="Proteomes" id="UP000078343"/>
    </source>
</evidence>
<evidence type="ECO:0000256" key="1">
    <source>
        <dbReference type="SAM" id="MobiDB-lite"/>
    </source>
</evidence>
<protein>
    <recommendedName>
        <fullName evidence="4">DUF1398 domain-containing protein</fullName>
    </recommendedName>
</protein>
<sequence>MSTLTPVQAVFAKVHHSTPGLTFPKTVAALLQLGVTRYHVDYSAHTTTTYAPRKSTSATATATDTDADTPSIETEQIAIPAPSAGLFKPDTPWDAAALTRAIRRVQRGETVYAEFARECVDAGVAGYFAFLTGRRVLYYGRDGDVHVEWFPGAGPTVHQQ</sequence>
<evidence type="ECO:0000313" key="2">
    <source>
        <dbReference type="EMBL" id="OAP61480.1"/>
    </source>
</evidence>
<comment type="caution">
    <text evidence="2">The sequence shown here is derived from an EMBL/GenBank/DDBJ whole genome shotgun (WGS) entry which is preliminary data.</text>
</comment>
<dbReference type="AlphaFoldDB" id="A0A178ZNU7"/>
<organism evidence="2 3">
    <name type="scientific">Fonsecaea erecta</name>
    <dbReference type="NCBI Taxonomy" id="1367422"/>
    <lineage>
        <taxon>Eukaryota</taxon>
        <taxon>Fungi</taxon>
        <taxon>Dikarya</taxon>
        <taxon>Ascomycota</taxon>
        <taxon>Pezizomycotina</taxon>
        <taxon>Eurotiomycetes</taxon>
        <taxon>Chaetothyriomycetidae</taxon>
        <taxon>Chaetothyriales</taxon>
        <taxon>Herpotrichiellaceae</taxon>
        <taxon>Fonsecaea</taxon>
    </lineage>
</organism>
<dbReference type="Gene3D" id="3.30.1810.10">
    <property type="entry name" value="YdfO-like"/>
    <property type="match status" value="1"/>
</dbReference>
<feature type="region of interest" description="Disordered" evidence="1">
    <location>
        <begin position="51"/>
        <end position="70"/>
    </location>
</feature>
<dbReference type="InterPro" id="IPR009833">
    <property type="entry name" value="DUF1398"/>
</dbReference>
<feature type="compositionally biased region" description="Low complexity" evidence="1">
    <location>
        <begin position="55"/>
        <end position="64"/>
    </location>
</feature>
<dbReference type="Pfam" id="PF07166">
    <property type="entry name" value="DUF1398"/>
    <property type="match status" value="1"/>
</dbReference>
<dbReference type="EMBL" id="LVYI01000003">
    <property type="protein sequence ID" value="OAP61480.1"/>
    <property type="molecule type" value="Genomic_DNA"/>
</dbReference>
<dbReference type="RefSeq" id="XP_018694847.1">
    <property type="nucleotide sequence ID" value="XM_018835197.1"/>
</dbReference>
<accession>A0A178ZNU7</accession>
<dbReference type="SUPFAM" id="SSF160419">
    <property type="entry name" value="YdfO-like"/>
    <property type="match status" value="1"/>
</dbReference>
<dbReference type="Proteomes" id="UP000078343">
    <property type="component" value="Unassembled WGS sequence"/>
</dbReference>